<dbReference type="GO" id="GO:1900378">
    <property type="term" value="P:positive regulation of secondary metabolite biosynthetic process"/>
    <property type="evidence" value="ECO:0007669"/>
    <property type="project" value="TreeGrafter"/>
</dbReference>
<gene>
    <name evidence="6" type="ORF">MSP8886_01830</name>
</gene>
<dbReference type="EMBL" id="FLOB01000003">
    <property type="protein sequence ID" value="SBS30491.1"/>
    <property type="molecule type" value="Genomic_DNA"/>
</dbReference>
<dbReference type="OrthoDB" id="962301at2"/>
<evidence type="ECO:0000259" key="5">
    <source>
        <dbReference type="Pfam" id="PF01258"/>
    </source>
</evidence>
<evidence type="ECO:0000313" key="6">
    <source>
        <dbReference type="EMBL" id="SBS30491.1"/>
    </source>
</evidence>
<dbReference type="PANTHER" id="PTHR38777">
    <property type="entry name" value="FELS-2 PROPHAGE PROTEIN"/>
    <property type="match status" value="1"/>
</dbReference>
<evidence type="ECO:0000313" key="7">
    <source>
        <dbReference type="Proteomes" id="UP000092544"/>
    </source>
</evidence>
<accession>A0A1A8TEI2</accession>
<evidence type="ECO:0000256" key="2">
    <source>
        <dbReference type="ARBA" id="ARBA00022771"/>
    </source>
</evidence>
<evidence type="ECO:0000256" key="3">
    <source>
        <dbReference type="ARBA" id="ARBA00022833"/>
    </source>
</evidence>
<feature type="domain" description="Zinc finger DksA/TraR C4-type" evidence="5">
    <location>
        <begin position="30"/>
        <end position="64"/>
    </location>
</feature>
<evidence type="ECO:0000256" key="4">
    <source>
        <dbReference type="PROSITE-ProRule" id="PRU00510"/>
    </source>
</evidence>
<dbReference type="Pfam" id="PF01258">
    <property type="entry name" value="zf-dskA_traR"/>
    <property type="match status" value="1"/>
</dbReference>
<dbReference type="PANTHER" id="PTHR38777:SF1">
    <property type="entry name" value="DNAK SUPPRESSOR PROTEIN"/>
    <property type="match status" value="1"/>
</dbReference>
<feature type="zinc finger region" description="dksA C4-type" evidence="4">
    <location>
        <begin position="34"/>
        <end position="58"/>
    </location>
</feature>
<organism evidence="6 7">
    <name type="scientific">Marinomonas spartinae</name>
    <dbReference type="NCBI Taxonomy" id="1792290"/>
    <lineage>
        <taxon>Bacteria</taxon>
        <taxon>Pseudomonadati</taxon>
        <taxon>Pseudomonadota</taxon>
        <taxon>Gammaproteobacteria</taxon>
        <taxon>Oceanospirillales</taxon>
        <taxon>Oceanospirillaceae</taxon>
        <taxon>Marinomonas</taxon>
    </lineage>
</organism>
<dbReference type="GO" id="GO:0008270">
    <property type="term" value="F:zinc ion binding"/>
    <property type="evidence" value="ECO:0007669"/>
    <property type="project" value="UniProtKB-KW"/>
</dbReference>
<dbReference type="STRING" id="1792290.MSP8886_01830"/>
<keyword evidence="7" id="KW-1185">Reference proteome</keyword>
<keyword evidence="2" id="KW-0863">Zinc-finger</keyword>
<keyword evidence="1" id="KW-0479">Metal-binding</keyword>
<evidence type="ECO:0000256" key="1">
    <source>
        <dbReference type="ARBA" id="ARBA00022723"/>
    </source>
</evidence>
<name>A0A1A8TEI2_9GAMM</name>
<proteinExistence type="predicted"/>
<keyword evidence="3" id="KW-0862">Zinc</keyword>
<dbReference type="Proteomes" id="UP000092544">
    <property type="component" value="Unassembled WGS sequence"/>
</dbReference>
<sequence>MDLLDWAADLEEAFRAASIQQHRQQGEATFTTHCVDCDEVIPAPRRAALPHTTRCIDCQQDEEKRQ</sequence>
<dbReference type="PROSITE" id="PS51128">
    <property type="entry name" value="ZF_DKSA_2"/>
    <property type="match status" value="1"/>
</dbReference>
<reference evidence="6 7" key="1">
    <citation type="submission" date="2016-06" db="EMBL/GenBank/DDBJ databases">
        <authorList>
            <person name="Kjaerup R.B."/>
            <person name="Dalgaard T.S."/>
            <person name="Juul-Madsen H.R."/>
        </authorList>
    </citation>
    <scope>NUCLEOTIDE SEQUENCE [LARGE SCALE GENOMIC DNA]</scope>
    <source>
        <strain evidence="6 7">CECT 8886</strain>
    </source>
</reference>
<dbReference type="RefSeq" id="WP_067015293.1">
    <property type="nucleotide sequence ID" value="NZ_FLOB01000003.1"/>
</dbReference>
<dbReference type="SUPFAM" id="SSF57716">
    <property type="entry name" value="Glucocorticoid receptor-like (DNA-binding domain)"/>
    <property type="match status" value="1"/>
</dbReference>
<dbReference type="AlphaFoldDB" id="A0A1A8TEI2"/>
<dbReference type="InterPro" id="IPR000962">
    <property type="entry name" value="Znf_DskA_TraR"/>
</dbReference>
<dbReference type="Gene3D" id="1.20.120.910">
    <property type="entry name" value="DksA, coiled-coil domain"/>
    <property type="match status" value="1"/>
</dbReference>
<protein>
    <recommendedName>
        <fullName evidence="5">Zinc finger DksA/TraR C4-type domain-containing protein</fullName>
    </recommendedName>
</protein>